<gene>
    <name evidence="2" type="primary">HaOG202059</name>
    <name evidence="2" type="ORF">B5X24_HaOG202059</name>
</gene>
<dbReference type="EMBL" id="KZ150711">
    <property type="protein sequence ID" value="PZC70367.1"/>
    <property type="molecule type" value="Genomic_DNA"/>
</dbReference>
<protein>
    <submittedName>
        <fullName evidence="2">Uncharacterized protein</fullName>
    </submittedName>
</protein>
<evidence type="ECO:0000256" key="1">
    <source>
        <dbReference type="SAM" id="SignalP"/>
    </source>
</evidence>
<organism evidence="2 3">
    <name type="scientific">Helicoverpa armigera</name>
    <name type="common">Cotton bollworm</name>
    <name type="synonym">Heliothis armigera</name>
    <dbReference type="NCBI Taxonomy" id="29058"/>
    <lineage>
        <taxon>Eukaryota</taxon>
        <taxon>Metazoa</taxon>
        <taxon>Ecdysozoa</taxon>
        <taxon>Arthropoda</taxon>
        <taxon>Hexapoda</taxon>
        <taxon>Insecta</taxon>
        <taxon>Pterygota</taxon>
        <taxon>Neoptera</taxon>
        <taxon>Endopterygota</taxon>
        <taxon>Lepidoptera</taxon>
        <taxon>Glossata</taxon>
        <taxon>Ditrysia</taxon>
        <taxon>Noctuoidea</taxon>
        <taxon>Noctuidae</taxon>
        <taxon>Heliothinae</taxon>
        <taxon>Helicoverpa</taxon>
    </lineage>
</organism>
<dbReference type="Proteomes" id="UP000249218">
    <property type="component" value="Unassembled WGS sequence"/>
</dbReference>
<evidence type="ECO:0000313" key="3">
    <source>
        <dbReference type="Proteomes" id="UP000249218"/>
    </source>
</evidence>
<reference evidence="2 3" key="1">
    <citation type="journal article" date="2017" name="BMC Biol.">
        <title>Genomic innovations, transcriptional plasticity and gene loss underlying the evolution and divergence of two highly polyphagous and invasive Helicoverpa pest species.</title>
        <authorList>
            <person name="Pearce S.L."/>
            <person name="Clarke D.F."/>
            <person name="East P.D."/>
            <person name="Elfekih S."/>
            <person name="Gordon K.H."/>
            <person name="Jermiin L.S."/>
            <person name="McGaughran A."/>
            <person name="Oakeshott J.G."/>
            <person name="Papanikolaou A."/>
            <person name="Perera O.P."/>
            <person name="Rane R.V."/>
            <person name="Richards S."/>
            <person name="Tay W.T."/>
            <person name="Walsh T.K."/>
            <person name="Anderson A."/>
            <person name="Anderson C.J."/>
            <person name="Asgari S."/>
            <person name="Board P.G."/>
            <person name="Bretschneider A."/>
            <person name="Campbell P.M."/>
            <person name="Chertemps T."/>
            <person name="Christeller J.T."/>
            <person name="Coppin C.W."/>
            <person name="Downes S.J."/>
            <person name="Duan G."/>
            <person name="Farnsworth C.A."/>
            <person name="Good R.T."/>
            <person name="Han L.B."/>
            <person name="Han Y.C."/>
            <person name="Hatje K."/>
            <person name="Horne I."/>
            <person name="Huang Y.P."/>
            <person name="Hughes D.S."/>
            <person name="Jacquin-Joly E."/>
            <person name="James W."/>
            <person name="Jhangiani S."/>
            <person name="Kollmar M."/>
            <person name="Kuwar S.S."/>
            <person name="Li S."/>
            <person name="Liu N.Y."/>
            <person name="Maibeche M.T."/>
            <person name="Miller J.R."/>
            <person name="Montagne N."/>
            <person name="Perry T."/>
            <person name="Qu J."/>
            <person name="Song S.V."/>
            <person name="Sutton G.G."/>
            <person name="Vogel H."/>
            <person name="Walenz B.P."/>
            <person name="Xu W."/>
            <person name="Zhang H.J."/>
            <person name="Zou Z."/>
            <person name="Batterham P."/>
            <person name="Edwards O.R."/>
            <person name="Feyereisen R."/>
            <person name="Gibbs R.A."/>
            <person name="Heckel D.G."/>
            <person name="McGrath A."/>
            <person name="Robin C."/>
            <person name="Scherer S.E."/>
            <person name="Worley K.C."/>
            <person name="Wu Y.D."/>
        </authorList>
    </citation>
    <scope>NUCLEOTIDE SEQUENCE [LARGE SCALE GENOMIC DNA]</scope>
    <source>
        <strain evidence="2">Harm_GR_Male_#8</strain>
        <tissue evidence="2">Whole organism</tissue>
    </source>
</reference>
<evidence type="ECO:0000313" key="2">
    <source>
        <dbReference type="EMBL" id="PZC70367.1"/>
    </source>
</evidence>
<proteinExistence type="predicted"/>
<dbReference type="AlphaFoldDB" id="A0A2W1BA59"/>
<accession>A0A2W1BA59</accession>
<name>A0A2W1BA59_HELAM</name>
<sequence>MSKLIVLVVLVAVLGSVMCQIVNNNDHHDDHHVDHPTLLLQSQLLRMRPLLLARGAFSGDYCVPPKVRVDNICVEVETLLVELRSSRSGLTMSAEGRTVVIEKKF</sequence>
<keyword evidence="1" id="KW-0732">Signal</keyword>
<keyword evidence="3" id="KW-1185">Reference proteome</keyword>
<feature type="signal peptide" evidence="1">
    <location>
        <begin position="1"/>
        <end position="19"/>
    </location>
</feature>
<feature type="chain" id="PRO_5015925326" evidence="1">
    <location>
        <begin position="20"/>
        <end position="105"/>
    </location>
</feature>